<dbReference type="GeneID" id="56685508"/>
<evidence type="ECO:0000256" key="1">
    <source>
        <dbReference type="ARBA" id="ARBA00006479"/>
    </source>
</evidence>
<dbReference type="InterPro" id="IPR000600">
    <property type="entry name" value="ROK"/>
</dbReference>
<dbReference type="eggNOG" id="COG1940">
    <property type="taxonomic scope" value="Bacteria"/>
</dbReference>
<evidence type="ECO:0000313" key="2">
    <source>
        <dbReference type="EMBL" id="AIL44173.1"/>
    </source>
</evidence>
<evidence type="ECO:0000313" key="3">
    <source>
        <dbReference type="Proteomes" id="UP000028933"/>
    </source>
</evidence>
<accession>A0A077EBW0</accession>
<dbReference type="KEGG" id="eao:BD94_0398"/>
<dbReference type="SUPFAM" id="SSF53067">
    <property type="entry name" value="Actin-like ATPase domain"/>
    <property type="match status" value="1"/>
</dbReference>
<dbReference type="STRING" id="1338011.BD94_0398"/>
<reference evidence="2 3" key="1">
    <citation type="journal article" date="2013" name="Lancet">
        <title>First case of E anophelis outbreak in an intensive-care unit.</title>
        <authorList>
            <person name="Teo J."/>
            <person name="Tan S.Y."/>
            <person name="Tay M."/>
            <person name="Ding Y."/>
            <person name="Kjelleberg S."/>
            <person name="Givskov M."/>
            <person name="Lin R.T."/>
            <person name="Yang L."/>
        </authorList>
    </citation>
    <scope>NUCLEOTIDE SEQUENCE [LARGE SCALE GENOMIC DNA]</scope>
    <source>
        <strain evidence="2 3">NUHP1</strain>
    </source>
</reference>
<protein>
    <submittedName>
        <fullName evidence="2">ROK family member transcriptional repressor</fullName>
    </submittedName>
</protein>
<dbReference type="AlphaFoldDB" id="A0A077EBW0"/>
<name>A0A077EBW0_9FLAO</name>
<proteinExistence type="inferred from homology"/>
<dbReference type="RefSeq" id="WP_009085742.1">
    <property type="nucleotide sequence ID" value="NZ_CP007547.1"/>
</dbReference>
<dbReference type="Gene3D" id="3.30.420.40">
    <property type="match status" value="2"/>
</dbReference>
<dbReference type="PANTHER" id="PTHR18964">
    <property type="entry name" value="ROK (REPRESSOR, ORF, KINASE) FAMILY"/>
    <property type="match status" value="1"/>
</dbReference>
<dbReference type="HOGENOM" id="CLU_036604_2_0_10"/>
<comment type="similarity">
    <text evidence="1">Belongs to the ROK (NagC/XylR) family.</text>
</comment>
<dbReference type="EMBL" id="CP007547">
    <property type="protein sequence ID" value="AIL44173.1"/>
    <property type="molecule type" value="Genomic_DNA"/>
</dbReference>
<dbReference type="Proteomes" id="UP000028933">
    <property type="component" value="Chromosome"/>
</dbReference>
<dbReference type="InterPro" id="IPR043129">
    <property type="entry name" value="ATPase_NBD"/>
</dbReference>
<organism evidence="2 3">
    <name type="scientific">Elizabethkingia anophelis NUHP1</name>
    <dbReference type="NCBI Taxonomy" id="1338011"/>
    <lineage>
        <taxon>Bacteria</taxon>
        <taxon>Pseudomonadati</taxon>
        <taxon>Bacteroidota</taxon>
        <taxon>Flavobacteriia</taxon>
        <taxon>Flavobacteriales</taxon>
        <taxon>Weeksellaceae</taxon>
        <taxon>Elizabethkingia</taxon>
    </lineage>
</organism>
<gene>
    <name evidence="2" type="ORF">BD94_0398</name>
</gene>
<dbReference type="PANTHER" id="PTHR18964:SF149">
    <property type="entry name" value="BIFUNCTIONAL UDP-N-ACETYLGLUCOSAMINE 2-EPIMERASE_N-ACETYLMANNOSAMINE KINASE"/>
    <property type="match status" value="1"/>
</dbReference>
<dbReference type="Pfam" id="PF00480">
    <property type="entry name" value="ROK"/>
    <property type="match status" value="2"/>
</dbReference>
<dbReference type="CDD" id="cd23763">
    <property type="entry name" value="ASKHA_ATPase_ROK"/>
    <property type="match status" value="1"/>
</dbReference>
<sequence length="286" mass="32273">MQNIVGIDIGGSHITLAQVDPDKHEIITSTYVRERVDSFADPETIFHAWVSGIEKAIGDLRKEELLIGIAMPGPFDYENGVSLMLQGKFRSIYEVNIKEELARRLEINKNQIHFINDAAAFLEGEVFGGCVQGHGRIFGVTLGTGLGTTFYNGTVATDEDLWNSPFHESICEDYLATRWFVNRYAELTGETITGAKDLLDKPEELRNKMFDEYADSFAEFILKYVKYYDPEVLVIGGNISKAYPYFAERLNQILEENRIELKIEISEIFEDAAILGAASYALKMKN</sequence>